<dbReference type="InterPro" id="IPR009057">
    <property type="entry name" value="Homeodomain-like_sf"/>
</dbReference>
<dbReference type="Pfam" id="PF13518">
    <property type="entry name" value="HTH_28"/>
    <property type="match status" value="1"/>
</dbReference>
<evidence type="ECO:0000313" key="2">
    <source>
        <dbReference type="EMBL" id="QDL11221.1"/>
    </source>
</evidence>
<accession>A0A856MNY0</accession>
<organism evidence="2 3">
    <name type="scientific">Brasilonema sennae CENA114</name>
    <dbReference type="NCBI Taxonomy" id="415709"/>
    <lineage>
        <taxon>Bacteria</taxon>
        <taxon>Bacillati</taxon>
        <taxon>Cyanobacteriota</taxon>
        <taxon>Cyanophyceae</taxon>
        <taxon>Nostocales</taxon>
        <taxon>Scytonemataceae</taxon>
        <taxon>Brasilonema</taxon>
        <taxon>Bromeliae group (in: Brasilonema)</taxon>
    </lineage>
</organism>
<name>A0A856MNY0_9CYAN</name>
<gene>
    <name evidence="2" type="ORF">DP114_27985</name>
</gene>
<reference evidence="2 3" key="1">
    <citation type="submission" date="2018-06" db="EMBL/GenBank/DDBJ databases">
        <title>Comparative genomics of Brasilonema spp. strains.</title>
        <authorList>
            <person name="Alvarenga D.O."/>
            <person name="Fiore M.F."/>
            <person name="Varani A.M."/>
        </authorList>
    </citation>
    <scope>NUCLEOTIDE SEQUENCE [LARGE SCALE GENOMIC DNA]</scope>
    <source>
        <strain evidence="2 3">CENA114</strain>
    </source>
</reference>
<keyword evidence="3" id="KW-1185">Reference proteome</keyword>
<dbReference type="InterPro" id="IPR055247">
    <property type="entry name" value="InsJ-like_HTH"/>
</dbReference>
<dbReference type="AlphaFoldDB" id="A0A856MNY0"/>
<proteinExistence type="predicted"/>
<feature type="domain" description="Insertion element IS150 protein InsJ-like helix-turn-helix" evidence="1">
    <location>
        <begin position="10"/>
        <end position="55"/>
    </location>
</feature>
<dbReference type="Gene3D" id="1.10.10.10">
    <property type="entry name" value="Winged helix-like DNA-binding domain superfamily/Winged helix DNA-binding domain"/>
    <property type="match status" value="1"/>
</dbReference>
<evidence type="ECO:0000313" key="3">
    <source>
        <dbReference type="Proteomes" id="UP000503129"/>
    </source>
</evidence>
<dbReference type="Proteomes" id="UP000503129">
    <property type="component" value="Chromosome"/>
</dbReference>
<dbReference type="InterPro" id="IPR036388">
    <property type="entry name" value="WH-like_DNA-bd_sf"/>
</dbReference>
<dbReference type="SUPFAM" id="SSF46689">
    <property type="entry name" value="Homeodomain-like"/>
    <property type="match status" value="1"/>
</dbReference>
<protein>
    <submittedName>
        <fullName evidence="2">Transposase</fullName>
    </submittedName>
</protein>
<sequence>MPAPYSTDLRQRVINAYEANEGSQRQLAKRFKVSLSFVQRLIRLYENTGQVSPKHHGGGAIAKIQVEDLPLVQQLVSEQPDALLVELCERLALRRGLQVSVPTMHRTVQKLGLTTKKNSR</sequence>
<evidence type="ECO:0000259" key="1">
    <source>
        <dbReference type="Pfam" id="PF13518"/>
    </source>
</evidence>
<dbReference type="EMBL" id="CP030118">
    <property type="protein sequence ID" value="QDL11221.1"/>
    <property type="molecule type" value="Genomic_DNA"/>
</dbReference>
<dbReference type="KEGG" id="bsen:DP114_27985"/>